<gene>
    <name evidence="14" type="ORF">CAPTEDRAFT_229244</name>
</gene>
<evidence type="ECO:0000256" key="8">
    <source>
        <dbReference type="ARBA" id="ARBA00023273"/>
    </source>
</evidence>
<comment type="subcellular location">
    <subcellularLocation>
        <location evidence="1">Cell projection</location>
        <location evidence="1">Cilium</location>
        <location evidence="1">Flagellum</location>
    </subcellularLocation>
    <subcellularLocation>
        <location evidence="2">Cytoplasm</location>
    </subcellularLocation>
</comment>
<evidence type="ECO:0000256" key="9">
    <source>
        <dbReference type="ARBA" id="ARBA00029456"/>
    </source>
</evidence>
<keyword evidence="16" id="KW-1185">Reference proteome</keyword>
<dbReference type="InterPro" id="IPR050630">
    <property type="entry name" value="WD_repeat_EMAP"/>
</dbReference>
<dbReference type="FunFam" id="2.130.10.10:FF:000207">
    <property type="entry name" value="Cilia- and flagella-associated protein 52"/>
    <property type="match status" value="1"/>
</dbReference>
<dbReference type="STRING" id="283909.R7V536"/>
<feature type="repeat" description="WD" evidence="13">
    <location>
        <begin position="411"/>
        <end position="444"/>
    </location>
</feature>
<comment type="function">
    <text evidence="11">Microtubule inner protein (MIP) part of the dynein-decorated doublet microtubules (DMTs) in cilia axoneme. Important for proper ciliary and flagellar beating. May act in cooperation with CFAP45 and axonemal dynein subunit DNAH11. May play a role in cell growth and/or survival.</text>
</comment>
<dbReference type="EMBL" id="KB295123">
    <property type="protein sequence ID" value="ELU13572.1"/>
    <property type="molecule type" value="Genomic_DNA"/>
</dbReference>
<comment type="subunit">
    <text evidence="12">Microtubule inner protein component of sperm flagellar doublet microtubules. Interacts with BRCA2. Interacts with the CCT chaperonin complex. Interacts with HSP70. Interacts with AK8. Interacts with CFAP45. Interacts with DNAI1. Interacts with IQDC.</text>
</comment>
<dbReference type="GO" id="GO:0031514">
    <property type="term" value="C:motile cilium"/>
    <property type="evidence" value="ECO:0007669"/>
    <property type="project" value="UniProtKB-SubCell"/>
</dbReference>
<dbReference type="InterPro" id="IPR019775">
    <property type="entry name" value="WD40_repeat_CS"/>
</dbReference>
<evidence type="ECO:0000256" key="3">
    <source>
        <dbReference type="ARBA" id="ARBA00022490"/>
    </source>
</evidence>
<evidence type="ECO:0000256" key="1">
    <source>
        <dbReference type="ARBA" id="ARBA00004230"/>
    </source>
</evidence>
<reference evidence="14 16" key="2">
    <citation type="journal article" date="2013" name="Nature">
        <title>Insights into bilaterian evolution from three spiralian genomes.</title>
        <authorList>
            <person name="Simakov O."/>
            <person name="Marletaz F."/>
            <person name="Cho S.J."/>
            <person name="Edsinger-Gonzales E."/>
            <person name="Havlak P."/>
            <person name="Hellsten U."/>
            <person name="Kuo D.H."/>
            <person name="Larsson T."/>
            <person name="Lv J."/>
            <person name="Arendt D."/>
            <person name="Savage R."/>
            <person name="Osoegawa K."/>
            <person name="de Jong P."/>
            <person name="Grimwood J."/>
            <person name="Chapman J.A."/>
            <person name="Shapiro H."/>
            <person name="Aerts A."/>
            <person name="Otillar R.P."/>
            <person name="Terry A.Y."/>
            <person name="Boore J.L."/>
            <person name="Grigoriev I.V."/>
            <person name="Lindberg D.R."/>
            <person name="Seaver E.C."/>
            <person name="Weisblat D.A."/>
            <person name="Putnam N.H."/>
            <person name="Rokhsar D.S."/>
        </authorList>
    </citation>
    <scope>NUCLEOTIDE SEQUENCE</scope>
    <source>
        <strain evidence="14 16">I ESC-2004</strain>
    </source>
</reference>
<keyword evidence="3" id="KW-0963">Cytoplasm</keyword>
<evidence type="ECO:0000256" key="10">
    <source>
        <dbReference type="ARBA" id="ARBA00029552"/>
    </source>
</evidence>
<dbReference type="PANTHER" id="PTHR13720">
    <property type="entry name" value="WD-40 REPEAT PROTEIN"/>
    <property type="match status" value="1"/>
</dbReference>
<evidence type="ECO:0000256" key="13">
    <source>
        <dbReference type="PROSITE-ProRule" id="PRU00221"/>
    </source>
</evidence>
<comment type="similarity">
    <text evidence="9">Belongs to the CFAP52 family.</text>
</comment>
<dbReference type="GO" id="GO:0005930">
    <property type="term" value="C:axoneme"/>
    <property type="evidence" value="ECO:0007669"/>
    <property type="project" value="UniProtKB-ARBA"/>
</dbReference>
<dbReference type="PROSITE" id="PS50082">
    <property type="entry name" value="WD_REPEATS_2"/>
    <property type="match status" value="4"/>
</dbReference>
<dbReference type="Gene3D" id="2.130.10.10">
    <property type="entry name" value="YVTN repeat-like/Quinoprotein amine dehydrogenase"/>
    <property type="match status" value="3"/>
</dbReference>
<dbReference type="PANTHER" id="PTHR13720:SF14">
    <property type="entry name" value="CILIA- AND FLAGELLA-ASSOCIATED PROTEIN 52"/>
    <property type="match status" value="1"/>
</dbReference>
<sequence>MAITIWPCQVPAGVKVHPDGEHIIYSVGCTLVIEKISTKEQELLSGHTNCITCITLSKSGRFLASGQLSPSGFKADVIVWDFQNRSLYCRLTLHRNKVEALAFSPNDKYIVSLGGEDDGTVVVWSLTNKAAICGSPAAVLSAGLTHTVCYANTSDDCFITGGSFFYCGTTTGDIIAVNMASKKFQAHGPKELFSLGVTAVTLMQNKDLLIGTGDGTIAVVKGKDCNFKRTSKKAKVEGSVTALAVRGVGHQFFVGTAVSQLYKFNYADFSYEMLFSSHSAPVNDLCFPRGFSDVLITCSKEEIRLWNITKGEELLRIKVANMVCNAVDITPDGKTIVSGWDDGRIRCFYPESGKPKYVVENAGGGAVTALAVFNNNQKVIGGTATGNLTIWELPTIKMTKGPTYLTKFESLKQHRAQITHIHIRKNDSECITSSRDGTCITWDLLTLVRIHMVRVNTLFMNVCFHPDEFQFITSGTDRRITFWEKYDASKIRELEGSKSGSVNSMDILENGQHFVSAGDDKLVKVWLYDEGNCTHIGVGHSAQIVGVKVAPNNRFIISISSDGAILKWKFPC</sequence>
<dbReference type="AlphaFoldDB" id="R7V536"/>
<protein>
    <recommendedName>
        <fullName evidence="10">Cilia- and flagella-associated protein 52</fullName>
    </recommendedName>
</protein>
<feature type="repeat" description="WD" evidence="13">
    <location>
        <begin position="537"/>
        <end position="572"/>
    </location>
</feature>
<proteinExistence type="inferred from homology"/>
<evidence type="ECO:0000256" key="6">
    <source>
        <dbReference type="ARBA" id="ARBA00022846"/>
    </source>
</evidence>
<evidence type="ECO:0000256" key="5">
    <source>
        <dbReference type="ARBA" id="ARBA00022737"/>
    </source>
</evidence>
<evidence type="ECO:0000313" key="15">
    <source>
        <dbReference type="EnsemblMetazoa" id="CapteP229244"/>
    </source>
</evidence>
<dbReference type="EMBL" id="AMQN01005101">
    <property type="status" value="NOT_ANNOTATED_CDS"/>
    <property type="molecule type" value="Genomic_DNA"/>
</dbReference>
<keyword evidence="8" id="KW-0966">Cell projection</keyword>
<dbReference type="SUPFAM" id="SSF50998">
    <property type="entry name" value="Quinoprotein alcohol dehydrogenase-like"/>
    <property type="match status" value="1"/>
</dbReference>
<dbReference type="SMART" id="SM00320">
    <property type="entry name" value="WD40"/>
    <property type="match status" value="10"/>
</dbReference>
<dbReference type="Proteomes" id="UP000014760">
    <property type="component" value="Unassembled WGS sequence"/>
</dbReference>
<keyword evidence="4 13" id="KW-0853">WD repeat</keyword>
<dbReference type="EMBL" id="AMQN01005100">
    <property type="status" value="NOT_ANNOTATED_CDS"/>
    <property type="molecule type" value="Genomic_DNA"/>
</dbReference>
<reference evidence="15" key="3">
    <citation type="submission" date="2015-06" db="UniProtKB">
        <authorList>
            <consortium name="EnsemblMetazoa"/>
        </authorList>
    </citation>
    <scope>IDENTIFICATION</scope>
</reference>
<accession>R7V536</accession>
<dbReference type="EnsemblMetazoa" id="CapteT229244">
    <property type="protein sequence ID" value="CapteP229244"/>
    <property type="gene ID" value="CapteG229244"/>
</dbReference>
<feature type="repeat" description="WD" evidence="13">
    <location>
        <begin position="495"/>
        <end position="536"/>
    </location>
</feature>
<evidence type="ECO:0000313" key="14">
    <source>
        <dbReference type="EMBL" id="ELU13572.1"/>
    </source>
</evidence>
<evidence type="ECO:0000313" key="16">
    <source>
        <dbReference type="Proteomes" id="UP000014760"/>
    </source>
</evidence>
<dbReference type="InterPro" id="IPR015943">
    <property type="entry name" value="WD40/YVTN_repeat-like_dom_sf"/>
</dbReference>
<keyword evidence="5" id="KW-0677">Repeat</keyword>
<dbReference type="InterPro" id="IPR011047">
    <property type="entry name" value="Quinoprotein_ADH-like_sf"/>
</dbReference>
<dbReference type="HOGENOM" id="CLU_009244_2_0_1"/>
<evidence type="ECO:0000256" key="4">
    <source>
        <dbReference type="ARBA" id="ARBA00022574"/>
    </source>
</evidence>
<dbReference type="FunCoup" id="R7V536">
    <property type="interactions" value="9"/>
</dbReference>
<reference evidence="16" key="1">
    <citation type="submission" date="2012-12" db="EMBL/GenBank/DDBJ databases">
        <authorList>
            <person name="Hellsten U."/>
            <person name="Grimwood J."/>
            <person name="Chapman J.A."/>
            <person name="Shapiro H."/>
            <person name="Aerts A."/>
            <person name="Otillar R.P."/>
            <person name="Terry A.Y."/>
            <person name="Boore J.L."/>
            <person name="Simakov O."/>
            <person name="Marletaz F."/>
            <person name="Cho S.-J."/>
            <person name="Edsinger-Gonzales E."/>
            <person name="Havlak P."/>
            <person name="Kuo D.-H."/>
            <person name="Larsson T."/>
            <person name="Lv J."/>
            <person name="Arendt D."/>
            <person name="Savage R."/>
            <person name="Osoegawa K."/>
            <person name="de Jong P."/>
            <person name="Lindberg D.R."/>
            <person name="Seaver E.C."/>
            <person name="Weisblat D.A."/>
            <person name="Putnam N.H."/>
            <person name="Grigoriev I.V."/>
            <person name="Rokhsar D.S."/>
        </authorList>
    </citation>
    <scope>NUCLEOTIDE SEQUENCE</scope>
    <source>
        <strain evidence="16">I ESC-2004</strain>
    </source>
</reference>
<dbReference type="SUPFAM" id="SSF50978">
    <property type="entry name" value="WD40 repeat-like"/>
    <property type="match status" value="1"/>
</dbReference>
<keyword evidence="6" id="KW-0282">Flagellum</keyword>
<dbReference type="InterPro" id="IPR036322">
    <property type="entry name" value="WD40_repeat_dom_sf"/>
</dbReference>
<evidence type="ECO:0000256" key="12">
    <source>
        <dbReference type="ARBA" id="ARBA00047117"/>
    </source>
</evidence>
<organism evidence="14">
    <name type="scientific">Capitella teleta</name>
    <name type="common">Polychaete worm</name>
    <dbReference type="NCBI Taxonomy" id="283909"/>
    <lineage>
        <taxon>Eukaryota</taxon>
        <taxon>Metazoa</taxon>
        <taxon>Spiralia</taxon>
        <taxon>Lophotrochozoa</taxon>
        <taxon>Annelida</taxon>
        <taxon>Polychaeta</taxon>
        <taxon>Sedentaria</taxon>
        <taxon>Scolecida</taxon>
        <taxon>Capitellidae</taxon>
        <taxon>Capitella</taxon>
    </lineage>
</organism>
<dbReference type="Pfam" id="PF00400">
    <property type="entry name" value="WD40"/>
    <property type="match status" value="5"/>
</dbReference>
<feature type="repeat" description="WD" evidence="13">
    <location>
        <begin position="91"/>
        <end position="128"/>
    </location>
</feature>
<dbReference type="PROSITE" id="PS00678">
    <property type="entry name" value="WD_REPEATS_1"/>
    <property type="match status" value="1"/>
</dbReference>
<evidence type="ECO:0000256" key="2">
    <source>
        <dbReference type="ARBA" id="ARBA00004496"/>
    </source>
</evidence>
<keyword evidence="7" id="KW-0969">Cilium</keyword>
<dbReference type="InterPro" id="IPR001680">
    <property type="entry name" value="WD40_rpt"/>
</dbReference>
<dbReference type="OMA" id="CWTNMLK"/>
<evidence type="ECO:0000256" key="7">
    <source>
        <dbReference type="ARBA" id="ARBA00023069"/>
    </source>
</evidence>
<name>R7V536_CAPTE</name>
<dbReference type="FunFam" id="2.130.10.10:FF:001320">
    <property type="entry name" value="Predicted protein"/>
    <property type="match status" value="1"/>
</dbReference>
<dbReference type="OrthoDB" id="6252103at2759"/>
<evidence type="ECO:0000256" key="11">
    <source>
        <dbReference type="ARBA" id="ARBA00046056"/>
    </source>
</evidence>
<dbReference type="PROSITE" id="PS50294">
    <property type="entry name" value="WD_REPEATS_REGION"/>
    <property type="match status" value="1"/>
</dbReference>